<sequence length="202" mass="23675">MASQKSVPFIYKLYQLFRILSTLVYFSLVMRWMVLFPLVGTKFLPGGIHEYLCYSMVLCSIGEFLLSLKFHGFIGGLCSATSLKDFNFLYFVFVMHYYDDYEFAQVLKSAAYSAFILGLGFSQAYCHWCNLFKGIKRRKFGIVWKFMTYLMLPLLYISEFYLLLLNVQNPSFHSTPLLDLFNKVVLVLFLPVALSFYRNQHF</sequence>
<protein>
    <recommendedName>
        <fullName evidence="4">Very-long-chain (3R)-3-hydroxyacyl-CoA dehydratase</fullName>
    </recommendedName>
</protein>
<keyword evidence="3" id="KW-1185">Reference proteome</keyword>
<feature type="transmembrane region" description="Helical" evidence="1">
    <location>
        <begin position="149"/>
        <end position="168"/>
    </location>
</feature>
<evidence type="ECO:0008006" key="4">
    <source>
        <dbReference type="Google" id="ProtNLM"/>
    </source>
</evidence>
<gene>
    <name evidence="2" type="ORF">HG535_0G04820</name>
</gene>
<evidence type="ECO:0000256" key="1">
    <source>
        <dbReference type="SAM" id="Phobius"/>
    </source>
</evidence>
<organism evidence="2 3">
    <name type="scientific">Zygotorulaspora mrakii</name>
    <name type="common">Zygosaccharomyces mrakii</name>
    <dbReference type="NCBI Taxonomy" id="42260"/>
    <lineage>
        <taxon>Eukaryota</taxon>
        <taxon>Fungi</taxon>
        <taxon>Dikarya</taxon>
        <taxon>Ascomycota</taxon>
        <taxon>Saccharomycotina</taxon>
        <taxon>Saccharomycetes</taxon>
        <taxon>Saccharomycetales</taxon>
        <taxon>Saccharomycetaceae</taxon>
        <taxon>Zygotorulaspora</taxon>
    </lineage>
</organism>
<dbReference type="EMBL" id="CP058610">
    <property type="protein sequence ID" value="QLG74599.1"/>
    <property type="molecule type" value="Genomic_DNA"/>
</dbReference>
<evidence type="ECO:0000313" key="3">
    <source>
        <dbReference type="Proteomes" id="UP000509704"/>
    </source>
</evidence>
<feature type="transmembrane region" description="Helical" evidence="1">
    <location>
        <begin position="110"/>
        <end position="128"/>
    </location>
</feature>
<dbReference type="GeneID" id="59238382"/>
<evidence type="ECO:0000313" key="2">
    <source>
        <dbReference type="EMBL" id="QLG74599.1"/>
    </source>
</evidence>
<keyword evidence="1" id="KW-0812">Transmembrane</keyword>
<keyword evidence="1" id="KW-0472">Membrane</keyword>
<proteinExistence type="predicted"/>
<accession>A0A7H9B9A7</accession>
<dbReference type="KEGG" id="zmk:HG535_0G04820"/>
<reference evidence="2 3" key="1">
    <citation type="submission" date="2020-07" db="EMBL/GenBank/DDBJ databases">
        <title>The yeast mating-type switching endonuclease HO is a domesticated member of an unorthodox homing genetic element family.</title>
        <authorList>
            <person name="Coughlan A.Y."/>
            <person name="Lombardi L."/>
            <person name="Braun-Galleani S."/>
            <person name="Martos A.R."/>
            <person name="Galeote V."/>
            <person name="Bigey F."/>
            <person name="Dequin S."/>
            <person name="Byrne K.P."/>
            <person name="Wolfe K.H."/>
        </authorList>
    </citation>
    <scope>NUCLEOTIDE SEQUENCE [LARGE SCALE GENOMIC DNA]</scope>
    <source>
        <strain evidence="2 3">NRRL Y-6702</strain>
    </source>
</reference>
<dbReference type="OrthoDB" id="46988at2759"/>
<dbReference type="RefSeq" id="XP_037146324.1">
    <property type="nucleotide sequence ID" value="XM_037290429.1"/>
</dbReference>
<keyword evidence="1" id="KW-1133">Transmembrane helix</keyword>
<feature type="transmembrane region" description="Helical" evidence="1">
    <location>
        <begin position="48"/>
        <end position="66"/>
    </location>
</feature>
<dbReference type="AlphaFoldDB" id="A0A7H9B9A7"/>
<feature type="transmembrane region" description="Helical" evidence="1">
    <location>
        <begin position="16"/>
        <end position="36"/>
    </location>
</feature>
<dbReference type="Proteomes" id="UP000509704">
    <property type="component" value="Chromosome 7"/>
</dbReference>
<name>A0A7H9B9A7_ZYGMR</name>
<feature type="transmembrane region" description="Helical" evidence="1">
    <location>
        <begin position="180"/>
        <end position="197"/>
    </location>
</feature>
<feature type="transmembrane region" description="Helical" evidence="1">
    <location>
        <begin position="73"/>
        <end position="98"/>
    </location>
</feature>